<dbReference type="InterPro" id="IPR001623">
    <property type="entry name" value="DnaJ_domain"/>
</dbReference>
<feature type="repeat" description="TPR" evidence="5">
    <location>
        <begin position="271"/>
        <end position="304"/>
    </location>
</feature>
<feature type="domain" description="J" evidence="8">
    <location>
        <begin position="2"/>
        <end position="69"/>
    </location>
</feature>
<keyword evidence="1" id="KW-0235">DNA replication</keyword>
<feature type="region of interest" description="Disordered" evidence="6">
    <location>
        <begin position="58"/>
        <end position="102"/>
    </location>
</feature>
<dbReference type="SUPFAM" id="SSF46565">
    <property type="entry name" value="Chaperone J-domain"/>
    <property type="match status" value="1"/>
</dbReference>
<evidence type="ECO:0000313" key="10">
    <source>
        <dbReference type="Proteomes" id="UP000706926"/>
    </source>
</evidence>
<evidence type="ECO:0000313" key="9">
    <source>
        <dbReference type="EMBL" id="MBP1891164.1"/>
    </source>
</evidence>
<dbReference type="PROSITE" id="PS50005">
    <property type="entry name" value="TPR"/>
    <property type="match status" value="3"/>
</dbReference>
<name>A0ABS4F4M7_9BACL</name>
<dbReference type="Pfam" id="PF14559">
    <property type="entry name" value="TPR_19"/>
    <property type="match status" value="2"/>
</dbReference>
<dbReference type="PANTHER" id="PTHR44858">
    <property type="entry name" value="TETRATRICOPEPTIDE REPEAT PROTEIN 6"/>
    <property type="match status" value="1"/>
</dbReference>
<dbReference type="Gene3D" id="1.25.40.10">
    <property type="entry name" value="Tetratricopeptide repeat domain"/>
    <property type="match status" value="1"/>
</dbReference>
<evidence type="ECO:0000256" key="1">
    <source>
        <dbReference type="ARBA" id="ARBA00022705"/>
    </source>
</evidence>
<comment type="caution">
    <text evidence="9">The sequence shown here is derived from an EMBL/GenBank/DDBJ whole genome shotgun (WGS) entry which is preliminary data.</text>
</comment>
<evidence type="ECO:0000256" key="4">
    <source>
        <dbReference type="ARBA" id="ARBA00023016"/>
    </source>
</evidence>
<dbReference type="InterPro" id="IPR036869">
    <property type="entry name" value="J_dom_sf"/>
</dbReference>
<keyword evidence="7" id="KW-0812">Transmembrane</keyword>
<dbReference type="SUPFAM" id="SSF48452">
    <property type="entry name" value="TPR-like"/>
    <property type="match status" value="1"/>
</dbReference>
<sequence length="461" mass="54007">MSVWDILGIEATGDTSAIKRAYAKKLRLHHPEDDPEGYQRLREAYDSALTMAPYVEPEKDERLDFDEPSAYDRGQTAFSGGELWTGEEKDDYPASGQSPAASDYYREPLHHAREPIPQDPIEQFIDEIDEIYENFQARIDPEAWEDALNRDIVWDVERSGELQYELMDFLEDHRHLPRPVWQRLDDMLHFTENKEDLLGEYPDSLIEYIMSQINGTSELRYECFKEHPAKDIDIEQYLDLREQGQYMLKEGELEEALDDLTRANEIYPHDPDLQLMLGKCHARTGNLTAADECFGQAIRLAPEELDGYWHRAQIRFEQADYSSALSDLEKVLGQEPENTDALCLKGRCYIGLEEIDQARDILKQSNQLENPHIHSYIYLCMASNKHKYGRRHITAADRWRSWRSNLLFDTLMVLRLSWLYILVYLALQIFFDLHPVYTWLLIAVILWNTWKAIKVHWVLAT</sequence>
<dbReference type="Proteomes" id="UP000706926">
    <property type="component" value="Unassembled WGS sequence"/>
</dbReference>
<dbReference type="Gene3D" id="1.10.287.110">
    <property type="entry name" value="DnaJ domain"/>
    <property type="match status" value="1"/>
</dbReference>
<gene>
    <name evidence="9" type="ORF">J2Z18_000233</name>
</gene>
<dbReference type="CDD" id="cd06257">
    <property type="entry name" value="DnaJ"/>
    <property type="match status" value="1"/>
</dbReference>
<dbReference type="InterPro" id="IPR019734">
    <property type="entry name" value="TPR_rpt"/>
</dbReference>
<dbReference type="RefSeq" id="WP_210094038.1">
    <property type="nucleotide sequence ID" value="NZ_CP139098.1"/>
</dbReference>
<evidence type="ECO:0000256" key="2">
    <source>
        <dbReference type="ARBA" id="ARBA00022737"/>
    </source>
</evidence>
<keyword evidence="3 5" id="KW-0802">TPR repeat</keyword>
<dbReference type="InterPro" id="IPR050498">
    <property type="entry name" value="Ycf3"/>
</dbReference>
<keyword evidence="7" id="KW-0472">Membrane</keyword>
<dbReference type="PANTHER" id="PTHR44858:SF1">
    <property type="entry name" value="UDP-N-ACETYLGLUCOSAMINE--PEPTIDE N-ACETYLGLUCOSAMINYLTRANSFERASE SPINDLY-RELATED"/>
    <property type="match status" value="1"/>
</dbReference>
<evidence type="ECO:0000256" key="5">
    <source>
        <dbReference type="PROSITE-ProRule" id="PRU00339"/>
    </source>
</evidence>
<keyword evidence="10" id="KW-1185">Reference proteome</keyword>
<keyword evidence="7" id="KW-1133">Transmembrane helix</keyword>
<feature type="repeat" description="TPR" evidence="5">
    <location>
        <begin position="237"/>
        <end position="270"/>
    </location>
</feature>
<keyword evidence="2" id="KW-0677">Repeat</keyword>
<feature type="transmembrane region" description="Helical" evidence="7">
    <location>
        <begin position="406"/>
        <end position="430"/>
    </location>
</feature>
<accession>A0ABS4F4M7</accession>
<dbReference type="InterPro" id="IPR011990">
    <property type="entry name" value="TPR-like_helical_dom_sf"/>
</dbReference>
<protein>
    <submittedName>
        <fullName evidence="9">Tetratricopeptide (TPR) repeat protein</fullName>
    </submittedName>
</protein>
<dbReference type="PROSITE" id="PS50076">
    <property type="entry name" value="DNAJ_2"/>
    <property type="match status" value="1"/>
</dbReference>
<reference evidence="9 10" key="1">
    <citation type="submission" date="2021-03" db="EMBL/GenBank/DDBJ databases">
        <title>Genomic Encyclopedia of Type Strains, Phase IV (KMG-IV): sequencing the most valuable type-strain genomes for metagenomic binning, comparative biology and taxonomic classification.</title>
        <authorList>
            <person name="Goeker M."/>
        </authorList>
    </citation>
    <scope>NUCLEOTIDE SEQUENCE [LARGE SCALE GENOMIC DNA]</scope>
    <source>
        <strain evidence="9 10">DSM 15596</strain>
    </source>
</reference>
<evidence type="ECO:0000256" key="3">
    <source>
        <dbReference type="ARBA" id="ARBA00022803"/>
    </source>
</evidence>
<keyword evidence="4" id="KW-0346">Stress response</keyword>
<organism evidence="9 10">
    <name type="scientific">Paenibacillus lactis</name>
    <dbReference type="NCBI Taxonomy" id="228574"/>
    <lineage>
        <taxon>Bacteria</taxon>
        <taxon>Bacillati</taxon>
        <taxon>Bacillota</taxon>
        <taxon>Bacilli</taxon>
        <taxon>Bacillales</taxon>
        <taxon>Paenibacillaceae</taxon>
        <taxon>Paenibacillus</taxon>
    </lineage>
</organism>
<feature type="repeat" description="TPR" evidence="5">
    <location>
        <begin position="305"/>
        <end position="338"/>
    </location>
</feature>
<dbReference type="GeneID" id="95402290"/>
<evidence type="ECO:0000256" key="7">
    <source>
        <dbReference type="SAM" id="Phobius"/>
    </source>
</evidence>
<dbReference type="EMBL" id="JAGGKI010000001">
    <property type="protein sequence ID" value="MBP1891164.1"/>
    <property type="molecule type" value="Genomic_DNA"/>
</dbReference>
<evidence type="ECO:0000256" key="6">
    <source>
        <dbReference type="SAM" id="MobiDB-lite"/>
    </source>
</evidence>
<dbReference type="SMART" id="SM00028">
    <property type="entry name" value="TPR"/>
    <property type="match status" value="4"/>
</dbReference>
<proteinExistence type="predicted"/>
<evidence type="ECO:0000259" key="8">
    <source>
        <dbReference type="PROSITE" id="PS50076"/>
    </source>
</evidence>